<evidence type="ECO:0000256" key="7">
    <source>
        <dbReference type="RuleBase" id="RU362125"/>
    </source>
</evidence>
<evidence type="ECO:0000313" key="12">
    <source>
        <dbReference type="Proteomes" id="UP000242662"/>
    </source>
</evidence>
<dbReference type="Gene3D" id="1.10.540.10">
    <property type="entry name" value="Acyl-CoA dehydrogenase/oxidase, N-terminal domain"/>
    <property type="match status" value="1"/>
</dbReference>
<dbReference type="SUPFAM" id="SSF56645">
    <property type="entry name" value="Acyl-CoA dehydrogenase NM domain-like"/>
    <property type="match status" value="1"/>
</dbReference>
<name>A0A1G6JX23_9BACI</name>
<feature type="domain" description="Acyl-CoA dehydrogenase/oxidase N-terminal" evidence="10">
    <location>
        <begin position="23"/>
        <end position="135"/>
    </location>
</feature>
<dbReference type="STRING" id="1464122.SAMN05421737_106120"/>
<evidence type="ECO:0000256" key="6">
    <source>
        <dbReference type="ARBA" id="ARBA00052546"/>
    </source>
</evidence>
<accession>A0A1G6JX23</accession>
<comment type="similarity">
    <text evidence="2 7">Belongs to the acyl-CoA dehydrogenase family.</text>
</comment>
<gene>
    <name evidence="11" type="ORF">SAMN05421737_106120</name>
</gene>
<dbReference type="GO" id="GO:0050660">
    <property type="term" value="F:flavin adenine dinucleotide binding"/>
    <property type="evidence" value="ECO:0007669"/>
    <property type="project" value="InterPro"/>
</dbReference>
<dbReference type="FunFam" id="2.40.110.10:FF:000009">
    <property type="entry name" value="Acyl-CoA dehydrogenase"/>
    <property type="match status" value="1"/>
</dbReference>
<dbReference type="InterPro" id="IPR006089">
    <property type="entry name" value="Acyl-CoA_DH_CS"/>
</dbReference>
<dbReference type="InterPro" id="IPR006091">
    <property type="entry name" value="Acyl-CoA_Oxase/DH_mid-dom"/>
</dbReference>
<dbReference type="InterPro" id="IPR046373">
    <property type="entry name" value="Acyl-CoA_Oxase/DH_mid-dom_sf"/>
</dbReference>
<dbReference type="Pfam" id="PF02770">
    <property type="entry name" value="Acyl-CoA_dh_M"/>
    <property type="match status" value="1"/>
</dbReference>
<proteinExistence type="inferred from homology"/>
<dbReference type="GO" id="GO:0003995">
    <property type="term" value="F:acyl-CoA dehydrogenase activity"/>
    <property type="evidence" value="ECO:0007669"/>
    <property type="project" value="InterPro"/>
</dbReference>
<keyword evidence="12" id="KW-1185">Reference proteome</keyword>
<dbReference type="Gene3D" id="2.40.110.10">
    <property type="entry name" value="Butyryl-CoA Dehydrogenase, subunit A, domain 2"/>
    <property type="match status" value="1"/>
</dbReference>
<evidence type="ECO:0000259" key="10">
    <source>
        <dbReference type="Pfam" id="PF02771"/>
    </source>
</evidence>
<reference evidence="12" key="1">
    <citation type="submission" date="2016-09" db="EMBL/GenBank/DDBJ databases">
        <authorList>
            <person name="Varghese N."/>
            <person name="Submissions S."/>
        </authorList>
    </citation>
    <scope>NUCLEOTIDE SEQUENCE [LARGE SCALE GENOMIC DNA]</scope>
    <source>
        <strain evidence="12">25nlg</strain>
    </source>
</reference>
<dbReference type="InterPro" id="IPR037069">
    <property type="entry name" value="AcylCoA_DH/ox_N_sf"/>
</dbReference>
<comment type="catalytic activity">
    <reaction evidence="6">
        <text>a 2,3-saturated acyl-CoA + A = a 2,3-dehydroacyl-CoA + AH2</text>
        <dbReference type="Rhea" id="RHEA:48608"/>
        <dbReference type="ChEBI" id="CHEBI:13193"/>
        <dbReference type="ChEBI" id="CHEBI:17499"/>
        <dbReference type="ChEBI" id="CHEBI:60015"/>
        <dbReference type="ChEBI" id="CHEBI:65111"/>
    </reaction>
</comment>
<dbReference type="InterPro" id="IPR036250">
    <property type="entry name" value="AcylCo_DH-like_C"/>
</dbReference>
<dbReference type="Gene3D" id="1.20.140.10">
    <property type="entry name" value="Butyryl-CoA Dehydrogenase, subunit A, domain 3"/>
    <property type="match status" value="1"/>
</dbReference>
<dbReference type="PANTHER" id="PTHR43884">
    <property type="entry name" value="ACYL-COA DEHYDROGENASE"/>
    <property type="match status" value="1"/>
</dbReference>
<feature type="domain" description="Acyl-CoA oxidase/dehydrogenase middle" evidence="9">
    <location>
        <begin position="139"/>
        <end position="235"/>
    </location>
</feature>
<dbReference type="AlphaFoldDB" id="A0A1G6JX23"/>
<evidence type="ECO:0000256" key="3">
    <source>
        <dbReference type="ARBA" id="ARBA00022630"/>
    </source>
</evidence>
<comment type="cofactor">
    <cofactor evidence="1 7">
        <name>FAD</name>
        <dbReference type="ChEBI" id="CHEBI:57692"/>
    </cofactor>
</comment>
<keyword evidence="4 7" id="KW-0274">FAD</keyword>
<evidence type="ECO:0000256" key="2">
    <source>
        <dbReference type="ARBA" id="ARBA00009347"/>
    </source>
</evidence>
<dbReference type="FunFam" id="1.20.140.10:FF:000004">
    <property type="entry name" value="Acyl-CoA dehydrogenase FadE25"/>
    <property type="match status" value="1"/>
</dbReference>
<evidence type="ECO:0000313" key="11">
    <source>
        <dbReference type="EMBL" id="SDC23267.1"/>
    </source>
</evidence>
<dbReference type="PANTHER" id="PTHR43884:SF12">
    <property type="entry name" value="ISOVALERYL-COA DEHYDROGENASE, MITOCHONDRIAL-RELATED"/>
    <property type="match status" value="1"/>
</dbReference>
<dbReference type="PROSITE" id="PS00073">
    <property type="entry name" value="ACYL_COA_DH_2"/>
    <property type="match status" value="1"/>
</dbReference>
<feature type="domain" description="Acyl-CoA dehydrogenase/oxidase C-terminal" evidence="8">
    <location>
        <begin position="248"/>
        <end position="395"/>
    </location>
</feature>
<dbReference type="InterPro" id="IPR009100">
    <property type="entry name" value="AcylCoA_DH/oxidase_NM_dom_sf"/>
</dbReference>
<evidence type="ECO:0000256" key="5">
    <source>
        <dbReference type="ARBA" id="ARBA00023002"/>
    </source>
</evidence>
<dbReference type="InterPro" id="IPR013786">
    <property type="entry name" value="AcylCoA_DH/ox_N"/>
</dbReference>
<dbReference type="PIRSF" id="PIRSF016578">
    <property type="entry name" value="HsaA"/>
    <property type="match status" value="1"/>
</dbReference>
<dbReference type="Pfam" id="PF02771">
    <property type="entry name" value="Acyl-CoA_dh_N"/>
    <property type="match status" value="1"/>
</dbReference>
<sequence length="400" mass="43255">MNFTERSLGLDEKGVFSLNVTLTKDQEMIRDMVRQFAKKELAPKARQRDEQSLFAEQAFKKMGELGLLGLPFPEKYGGSGGDTVSYAIAVEEIGYACGGTGLSYAAAVSLGASPIYYYGTEEQKQKYLTPLASGKTLGAFGLTEPNAGSDAGGTQTKAVADGPDYVINGEKCWITNASYADTVIVTAVTGEREDGKKQISAFIVPTDAAGFSIRADYDKMGVRASNTCELVLEDVRIPKENVLGDPEKGFSQFLYTLDGGRISIAALAVGIAQAAFDRALAYAQERKQFGKVIGAFQAIQFKLADMAMEIDLARTMVHKAASLKDAGQPFGKESGYAKLFASETATRVCNQALQIHGGYGYMKEYEVERMLRDAKLLEIGEGTSEIQRLVIARHLGLPRT</sequence>
<evidence type="ECO:0000256" key="4">
    <source>
        <dbReference type="ARBA" id="ARBA00022827"/>
    </source>
</evidence>
<dbReference type="SUPFAM" id="SSF47203">
    <property type="entry name" value="Acyl-CoA dehydrogenase C-terminal domain-like"/>
    <property type="match status" value="1"/>
</dbReference>
<keyword evidence="5 7" id="KW-0560">Oxidoreductase</keyword>
<evidence type="ECO:0000259" key="8">
    <source>
        <dbReference type="Pfam" id="PF00441"/>
    </source>
</evidence>
<evidence type="ECO:0000259" key="9">
    <source>
        <dbReference type="Pfam" id="PF02770"/>
    </source>
</evidence>
<organism evidence="11 12">
    <name type="scientific">Shouchella lonarensis</name>
    <dbReference type="NCBI Taxonomy" id="1464122"/>
    <lineage>
        <taxon>Bacteria</taxon>
        <taxon>Bacillati</taxon>
        <taxon>Bacillota</taxon>
        <taxon>Bacilli</taxon>
        <taxon>Bacillales</taxon>
        <taxon>Bacillaceae</taxon>
        <taxon>Shouchella</taxon>
    </lineage>
</organism>
<dbReference type="PROSITE" id="PS00072">
    <property type="entry name" value="ACYL_COA_DH_1"/>
    <property type="match status" value="1"/>
</dbReference>
<dbReference type="FunFam" id="1.10.540.10:FF:000002">
    <property type="entry name" value="Acyl-CoA dehydrogenase FadE19"/>
    <property type="match status" value="1"/>
</dbReference>
<keyword evidence="3 7" id="KW-0285">Flavoprotein</keyword>
<dbReference type="InterPro" id="IPR009075">
    <property type="entry name" value="AcylCo_DH/oxidase_C"/>
</dbReference>
<dbReference type="EMBL" id="FMYM01000006">
    <property type="protein sequence ID" value="SDC23267.1"/>
    <property type="molecule type" value="Genomic_DNA"/>
</dbReference>
<dbReference type="Proteomes" id="UP000242662">
    <property type="component" value="Unassembled WGS sequence"/>
</dbReference>
<dbReference type="Pfam" id="PF00441">
    <property type="entry name" value="Acyl-CoA_dh_1"/>
    <property type="match status" value="1"/>
</dbReference>
<protein>
    <submittedName>
        <fullName evidence="11">Butyryl-CoA dehydrogenase</fullName>
    </submittedName>
</protein>
<evidence type="ECO:0000256" key="1">
    <source>
        <dbReference type="ARBA" id="ARBA00001974"/>
    </source>
</evidence>